<feature type="compositionally biased region" description="Low complexity" evidence="6">
    <location>
        <begin position="157"/>
        <end position="166"/>
    </location>
</feature>
<dbReference type="PANTHER" id="PTHR24355">
    <property type="entry name" value="G PROTEIN-COUPLED RECEPTOR KINASE/RIBOSOMAL PROTEIN S6 KINASE"/>
    <property type="match status" value="1"/>
</dbReference>
<feature type="compositionally biased region" description="Gly residues" evidence="6">
    <location>
        <begin position="212"/>
        <end position="225"/>
    </location>
</feature>
<evidence type="ECO:0000256" key="1">
    <source>
        <dbReference type="ARBA" id="ARBA00022527"/>
    </source>
</evidence>
<feature type="compositionally biased region" description="Pro residues" evidence="6">
    <location>
        <begin position="695"/>
        <end position="708"/>
    </location>
</feature>
<dbReference type="CDD" id="cd05578">
    <property type="entry name" value="STKc_Yank1"/>
    <property type="match status" value="1"/>
</dbReference>
<sequence length="1147" mass="121094">MPLLGPALPSARASASRPGARCELAGSARHHGASGSRPGERLDEAPAGRPFLPWRSPRAPAAHLRAWPASPELSERPSGGRRRQAALLNNGGAGPRGRHGDAAAAPQRPPERAAPAGRRLDPWVSPGYANSVGFSARSAGQQLPPRREGGAGGRGPIGTRAGPARACRAGTARLRPSGVRRPAWAVRAHVLSASPAPAQPGQSPAGVSARVGGDGLAGPFGGEAGSRGASVTPPLAPAPGPSLALVPYPVGVAVTVLGDRGHPGLPTALAPPAGPAGRAPAPPAAPPRPAPLLASPAPPGGSAQARPTLGPRCLGTASPGRALGRHSSSSCSRRRAGHAPGSGGGAHPAPAMRSGAERRGSGAAAPPGSPPPGRARSAGPDAPPAPAPPAAGLARARDSGDARAQPRPLFPWSKWKKRMSSTVSAAAARRPVFDDREDGEPLRGPRKAPRVGGSWRRPRPPSPRKPAGAAWCPRSGRWPALGFQGRRLPGRCFALVTSSLGRESLPLRVVGLEAGGEAQAWREPRADSSGSMTRGLVHALTLRLPPAAADLDGQGRTARGGAAPSPQAAGRLLPGAGLGLVGTAGASARPGLGSRGLERGLELLVGAAAPWPDGALLLQTVETPPAALMLQLARRGPAQVPVVSFDHFQILRAIGKGSFGKWARRSGDRGGARASGSGQQVALRVQAPGGHEAPPRGPRPAPEGPAPEPLAHAAATALCSPKLPQASGRVWGRQVSPSRGSGPFLVEGGASTQELDWNRQVGRLATSPHPAEAGSEPRVLLWALPSLAPQCRREGTPGARVAWTPAEAQAGREVCIVQKRDTEKMFAMKYMSKQQCIERDEVRNVFRELEILQEIEHVFLVNLWYSFQDEEDMFMVVDLLLGGDLRYHLQQNVQFSEDTVRLYICELALALDYLRGQRIIHRDVKPDNILLDEQGHAHLTDFNIATIVKDGERATALAGTKPYMAPEIFQSFVNGGTGYSFEVDWWSVGVMAYELLRGWRPYDIHSSNAVETLVQLFSTASVQYVPTWSKDMVALLRKLLSVNPEHRCSSLQDMQAVPSLSNVLWDQLSEKKVEPGFVPNKGRLHCDPTFELEEMILESKPLHKKKKRLAKNRSRDSSRDSSQSENDYLQDCLDAIQQDFVIFNREK</sequence>
<evidence type="ECO:0000313" key="9">
    <source>
        <dbReference type="Proteomes" id="UP000700334"/>
    </source>
</evidence>
<dbReference type="Gene3D" id="1.10.510.10">
    <property type="entry name" value="Transferase(Phosphotransferase) domain 1"/>
    <property type="match status" value="1"/>
</dbReference>
<dbReference type="SMART" id="SM00220">
    <property type="entry name" value="S_TKc"/>
    <property type="match status" value="1"/>
</dbReference>
<feature type="compositionally biased region" description="Low complexity" evidence="6">
    <location>
        <begin position="1"/>
        <end position="21"/>
    </location>
</feature>
<name>A0A8J6AHT8_GALPY</name>
<feature type="region of interest" description="Disordered" evidence="6">
    <location>
        <begin position="1103"/>
        <end position="1126"/>
    </location>
</feature>
<evidence type="ECO:0000259" key="7">
    <source>
        <dbReference type="PROSITE" id="PS50011"/>
    </source>
</evidence>
<feature type="region of interest" description="Disordered" evidence="6">
    <location>
        <begin position="265"/>
        <end position="471"/>
    </location>
</feature>
<feature type="region of interest" description="Disordered" evidence="6">
    <location>
        <begin position="687"/>
        <end position="709"/>
    </location>
</feature>
<keyword evidence="9" id="KW-1185">Reference proteome</keyword>
<dbReference type="SUPFAM" id="SSF56112">
    <property type="entry name" value="Protein kinase-like (PK-like)"/>
    <property type="match status" value="1"/>
</dbReference>
<dbReference type="PANTHER" id="PTHR24355:SF32">
    <property type="entry name" value="SERINE_THREONINE KINASE 32C"/>
    <property type="match status" value="1"/>
</dbReference>
<dbReference type="FunFam" id="1.10.510.10:FF:000169">
    <property type="entry name" value="Serine/threonine-protein kinase 32A"/>
    <property type="match status" value="1"/>
</dbReference>
<dbReference type="AlphaFoldDB" id="A0A8J6AHT8"/>
<evidence type="ECO:0000256" key="2">
    <source>
        <dbReference type="ARBA" id="ARBA00022679"/>
    </source>
</evidence>
<proteinExistence type="predicted"/>
<feature type="compositionally biased region" description="Low complexity" evidence="6">
    <location>
        <begin position="194"/>
        <end position="206"/>
    </location>
</feature>
<dbReference type="GO" id="GO:0001664">
    <property type="term" value="F:G protein-coupled receptor binding"/>
    <property type="evidence" value="ECO:0007669"/>
    <property type="project" value="TreeGrafter"/>
</dbReference>
<dbReference type="GO" id="GO:0009966">
    <property type="term" value="P:regulation of signal transduction"/>
    <property type="evidence" value="ECO:0007669"/>
    <property type="project" value="TreeGrafter"/>
</dbReference>
<keyword evidence="4 8" id="KW-0418">Kinase</keyword>
<gene>
    <name evidence="8" type="ORF">J0S82_009745</name>
</gene>
<dbReference type="Gene3D" id="3.30.200.20">
    <property type="entry name" value="Phosphorylase Kinase, domain 1"/>
    <property type="match status" value="2"/>
</dbReference>
<dbReference type="PROSITE" id="PS00108">
    <property type="entry name" value="PROTEIN_KINASE_ST"/>
    <property type="match status" value="1"/>
</dbReference>
<dbReference type="PROSITE" id="PS50011">
    <property type="entry name" value="PROTEIN_KINASE_DOM"/>
    <property type="match status" value="1"/>
</dbReference>
<dbReference type="InterPro" id="IPR011009">
    <property type="entry name" value="Kinase-like_dom_sf"/>
</dbReference>
<feature type="region of interest" description="Disordered" evidence="6">
    <location>
        <begin position="1"/>
        <end position="122"/>
    </location>
</feature>
<evidence type="ECO:0000256" key="4">
    <source>
        <dbReference type="ARBA" id="ARBA00022777"/>
    </source>
</evidence>
<dbReference type="Proteomes" id="UP000700334">
    <property type="component" value="Unassembled WGS sequence"/>
</dbReference>
<keyword evidence="3" id="KW-0547">Nucleotide-binding</keyword>
<comment type="caution">
    <text evidence="8">The sequence shown here is derived from an EMBL/GenBank/DDBJ whole genome shotgun (WGS) entry which is preliminary data.</text>
</comment>
<feature type="compositionally biased region" description="Low complexity" evidence="6">
    <location>
        <begin position="291"/>
        <end position="307"/>
    </location>
</feature>
<feature type="domain" description="Protein kinase" evidence="7">
    <location>
        <begin position="648"/>
        <end position="1060"/>
    </location>
</feature>
<keyword evidence="2" id="KW-0808">Transferase</keyword>
<evidence type="ECO:0000313" key="8">
    <source>
        <dbReference type="EMBL" id="KAG8517510.1"/>
    </source>
</evidence>
<dbReference type="GO" id="GO:0004703">
    <property type="term" value="F:G protein-coupled receptor kinase activity"/>
    <property type="evidence" value="ECO:0007669"/>
    <property type="project" value="TreeGrafter"/>
</dbReference>
<dbReference type="EMBL" id="JAGFMF010011658">
    <property type="protein sequence ID" value="KAG8517510.1"/>
    <property type="molecule type" value="Genomic_DNA"/>
</dbReference>
<reference evidence="8" key="1">
    <citation type="journal article" date="2021" name="Evol. Appl.">
        <title>The genome of the Pyrenean desman and the effects of bottlenecks and inbreeding on the genomic landscape of an endangered species.</title>
        <authorList>
            <person name="Escoda L."/>
            <person name="Castresana J."/>
        </authorList>
    </citation>
    <scope>NUCLEOTIDE SEQUENCE</scope>
    <source>
        <strain evidence="8">IBE-C5619</strain>
    </source>
</reference>
<accession>A0A8J6AHT8</accession>
<keyword evidence="5" id="KW-0067">ATP-binding</keyword>
<evidence type="ECO:0000256" key="6">
    <source>
        <dbReference type="SAM" id="MobiDB-lite"/>
    </source>
</evidence>
<evidence type="ECO:0000256" key="3">
    <source>
        <dbReference type="ARBA" id="ARBA00022741"/>
    </source>
</evidence>
<feature type="region of interest" description="Disordered" evidence="6">
    <location>
        <begin position="550"/>
        <end position="569"/>
    </location>
</feature>
<feature type="compositionally biased region" description="Basic residues" evidence="6">
    <location>
        <begin position="1103"/>
        <end position="1112"/>
    </location>
</feature>
<feature type="compositionally biased region" description="Pro residues" evidence="6">
    <location>
        <begin position="280"/>
        <end position="290"/>
    </location>
</feature>
<dbReference type="InterPro" id="IPR008271">
    <property type="entry name" value="Ser/Thr_kinase_AS"/>
</dbReference>
<dbReference type="Pfam" id="PF00069">
    <property type="entry name" value="Pkinase"/>
    <property type="match status" value="1"/>
</dbReference>
<dbReference type="GO" id="GO:0007186">
    <property type="term" value="P:G protein-coupled receptor signaling pathway"/>
    <property type="evidence" value="ECO:0007669"/>
    <property type="project" value="TreeGrafter"/>
</dbReference>
<organism evidence="8 9">
    <name type="scientific">Galemys pyrenaicus</name>
    <name type="common">Iberian desman</name>
    <name type="synonym">Pyrenean desman</name>
    <dbReference type="NCBI Taxonomy" id="202257"/>
    <lineage>
        <taxon>Eukaryota</taxon>
        <taxon>Metazoa</taxon>
        <taxon>Chordata</taxon>
        <taxon>Craniata</taxon>
        <taxon>Vertebrata</taxon>
        <taxon>Euteleostomi</taxon>
        <taxon>Mammalia</taxon>
        <taxon>Eutheria</taxon>
        <taxon>Laurasiatheria</taxon>
        <taxon>Eulipotyphla</taxon>
        <taxon>Talpidae</taxon>
        <taxon>Galemys</taxon>
    </lineage>
</organism>
<keyword evidence="1" id="KW-0723">Serine/threonine-protein kinase</keyword>
<dbReference type="InterPro" id="IPR000719">
    <property type="entry name" value="Prot_kinase_dom"/>
</dbReference>
<dbReference type="OrthoDB" id="354826at2759"/>
<feature type="compositionally biased region" description="Low complexity" evidence="6">
    <location>
        <begin position="321"/>
        <end position="331"/>
    </location>
</feature>
<feature type="region of interest" description="Disordered" evidence="6">
    <location>
        <begin position="194"/>
        <end position="235"/>
    </location>
</feature>
<feature type="region of interest" description="Disordered" evidence="6">
    <location>
        <begin position="137"/>
        <end position="166"/>
    </location>
</feature>
<feature type="compositionally biased region" description="Basic and acidic residues" evidence="6">
    <location>
        <begin position="431"/>
        <end position="443"/>
    </location>
</feature>
<evidence type="ECO:0000256" key="5">
    <source>
        <dbReference type="ARBA" id="ARBA00022840"/>
    </source>
</evidence>
<feature type="compositionally biased region" description="Low complexity" evidence="6">
    <location>
        <begin position="265"/>
        <end position="279"/>
    </location>
</feature>
<dbReference type="GO" id="GO:0005524">
    <property type="term" value="F:ATP binding"/>
    <property type="evidence" value="ECO:0007669"/>
    <property type="project" value="UniProtKB-KW"/>
</dbReference>
<protein>
    <submittedName>
        <fullName evidence="8">Serine/threonine-protein kinase 32C</fullName>
    </submittedName>
</protein>